<dbReference type="Proteomes" id="UP000199632">
    <property type="component" value="Unassembled WGS sequence"/>
</dbReference>
<keyword evidence="2" id="KW-1185">Reference proteome</keyword>
<proteinExistence type="predicted"/>
<name>A0A1H3U9L8_9ACTN</name>
<evidence type="ECO:0000313" key="2">
    <source>
        <dbReference type="Proteomes" id="UP000199632"/>
    </source>
</evidence>
<gene>
    <name evidence="1" type="ORF">SAMN05421684_6719</name>
</gene>
<dbReference type="EMBL" id="FNQB01000004">
    <property type="protein sequence ID" value="SDZ58505.1"/>
    <property type="molecule type" value="Genomic_DNA"/>
</dbReference>
<dbReference type="STRING" id="137265.SAMN05421684_6719"/>
<protein>
    <submittedName>
        <fullName evidence="1">Uncharacterized protein</fullName>
    </submittedName>
</protein>
<reference evidence="2" key="1">
    <citation type="submission" date="2016-10" db="EMBL/GenBank/DDBJ databases">
        <authorList>
            <person name="Varghese N."/>
            <person name="Submissions S."/>
        </authorList>
    </citation>
    <scope>NUCLEOTIDE SEQUENCE [LARGE SCALE GENOMIC DNA]</scope>
    <source>
        <strain evidence="2">DSM 44718</strain>
    </source>
</reference>
<evidence type="ECO:0000313" key="1">
    <source>
        <dbReference type="EMBL" id="SDZ58505.1"/>
    </source>
</evidence>
<sequence length="276" mass="29753">MIGPAFYEAYANVLVSQSLLIALYRDPDRVRTTYGLNADELELLRSASPATIQLSQGIIRGKRHAVLEQSLPQTMAVLREFDGYRLVGTYVDDALLRPDLDMLRPATHGTDFVAWLTRQEARIPPRLLDLARFELAIADLRSDNAAASAARDKAVTAGAGGADLGGEARPWMTADVRVVAASIDVLALPAETTLAALAAAPPRPGGVLLRKVWDQPRPLFHRIGVATVELLLRCDGRHTVDQLLDQVAGDDAGHREGALATLRGLAGLTVLSVTRE</sequence>
<organism evidence="1 2">
    <name type="scientific">Asanoa ishikariensis</name>
    <dbReference type="NCBI Taxonomy" id="137265"/>
    <lineage>
        <taxon>Bacteria</taxon>
        <taxon>Bacillati</taxon>
        <taxon>Actinomycetota</taxon>
        <taxon>Actinomycetes</taxon>
        <taxon>Micromonosporales</taxon>
        <taxon>Micromonosporaceae</taxon>
        <taxon>Asanoa</taxon>
    </lineage>
</organism>
<accession>A0A1H3U9L8</accession>
<dbReference type="RefSeq" id="WP_090801018.1">
    <property type="nucleotide sequence ID" value="NZ_BOND01000006.1"/>
</dbReference>
<dbReference type="AlphaFoldDB" id="A0A1H3U9L8"/>